<dbReference type="SUPFAM" id="SSF54292">
    <property type="entry name" value="2Fe-2S ferredoxin-like"/>
    <property type="match status" value="1"/>
</dbReference>
<evidence type="ECO:0000313" key="3">
    <source>
        <dbReference type="Proteomes" id="UP001246473"/>
    </source>
</evidence>
<dbReference type="RefSeq" id="WP_278498729.1">
    <property type="nucleotide sequence ID" value="NZ_JANSLM010000028.1"/>
</dbReference>
<dbReference type="Pfam" id="PF00111">
    <property type="entry name" value="Fer2"/>
    <property type="match status" value="1"/>
</dbReference>
<evidence type="ECO:0000313" key="2">
    <source>
        <dbReference type="EMBL" id="MDT8843691.1"/>
    </source>
</evidence>
<dbReference type="PROSITE" id="PS00197">
    <property type="entry name" value="2FE2S_FER_1"/>
    <property type="match status" value="1"/>
</dbReference>
<protein>
    <submittedName>
        <fullName evidence="2">2Fe-2S iron-sulfur cluster binding domain-containing protein</fullName>
    </submittedName>
</protein>
<feature type="domain" description="2Fe-2S ferredoxin-type" evidence="1">
    <location>
        <begin position="1"/>
        <end position="93"/>
    </location>
</feature>
<dbReference type="Proteomes" id="UP001246473">
    <property type="component" value="Unassembled WGS sequence"/>
</dbReference>
<sequence>MPIVKIDQTSESYCCNSLQSLLQGMTQLGRRGIPVGCLNGGCGVCKIKILEGEYRQGPMSRAHVSEDEQQQRIVLACRVYPCSDVVLSVVGKMAKSVIGAAAGSVTGTR</sequence>
<dbReference type="CDD" id="cd00207">
    <property type="entry name" value="fer2"/>
    <property type="match status" value="1"/>
</dbReference>
<dbReference type="InterPro" id="IPR001041">
    <property type="entry name" value="2Fe-2S_ferredoxin-type"/>
</dbReference>
<accession>A0AAP5QGB9</accession>
<dbReference type="EMBL" id="JANSLM010000028">
    <property type="protein sequence ID" value="MDT8843691.1"/>
    <property type="molecule type" value="Genomic_DNA"/>
</dbReference>
<name>A0AAP5QGB9_9BURK</name>
<dbReference type="PROSITE" id="PS51085">
    <property type="entry name" value="2FE2S_FER_2"/>
    <property type="match status" value="1"/>
</dbReference>
<gene>
    <name evidence="2" type="ORF">ParKJ_40530</name>
</gene>
<evidence type="ECO:0000259" key="1">
    <source>
        <dbReference type="PROSITE" id="PS51085"/>
    </source>
</evidence>
<organism evidence="2 3">
    <name type="scientific">Paraburkholderia fungorum</name>
    <dbReference type="NCBI Taxonomy" id="134537"/>
    <lineage>
        <taxon>Bacteria</taxon>
        <taxon>Pseudomonadati</taxon>
        <taxon>Pseudomonadota</taxon>
        <taxon>Betaproteobacteria</taxon>
        <taxon>Burkholderiales</taxon>
        <taxon>Burkholderiaceae</taxon>
        <taxon>Paraburkholderia</taxon>
    </lineage>
</organism>
<dbReference type="AlphaFoldDB" id="A0AAP5QGB9"/>
<dbReference type="Gene3D" id="3.10.20.30">
    <property type="match status" value="1"/>
</dbReference>
<reference evidence="2" key="1">
    <citation type="submission" date="2022-08" db="EMBL/GenBank/DDBJ databases">
        <authorList>
            <person name="Kim S.-J."/>
        </authorList>
    </citation>
    <scope>NUCLEOTIDE SEQUENCE</scope>
    <source>
        <strain evidence="2">KJ</strain>
    </source>
</reference>
<proteinExistence type="predicted"/>
<dbReference type="InterPro" id="IPR036010">
    <property type="entry name" value="2Fe-2S_ferredoxin-like_sf"/>
</dbReference>
<dbReference type="InterPro" id="IPR012675">
    <property type="entry name" value="Beta-grasp_dom_sf"/>
</dbReference>
<dbReference type="InterPro" id="IPR006058">
    <property type="entry name" value="2Fe2S_fd_BS"/>
</dbReference>
<dbReference type="GO" id="GO:0051537">
    <property type="term" value="F:2 iron, 2 sulfur cluster binding"/>
    <property type="evidence" value="ECO:0007669"/>
    <property type="project" value="InterPro"/>
</dbReference>
<comment type="caution">
    <text evidence="2">The sequence shown here is derived from an EMBL/GenBank/DDBJ whole genome shotgun (WGS) entry which is preliminary data.</text>
</comment>